<evidence type="ECO:0000256" key="4">
    <source>
        <dbReference type="ARBA" id="ARBA00022984"/>
    </source>
</evidence>
<evidence type="ECO:0000256" key="6">
    <source>
        <dbReference type="ARBA" id="ARBA00023316"/>
    </source>
</evidence>
<name>A0AAW9HNC6_9ACTO</name>
<dbReference type="GO" id="GO:0009252">
    <property type="term" value="P:peptidoglycan biosynthetic process"/>
    <property type="evidence" value="ECO:0007669"/>
    <property type="project" value="UniProtKB-KW"/>
</dbReference>
<dbReference type="GO" id="GO:0008360">
    <property type="term" value="P:regulation of cell shape"/>
    <property type="evidence" value="ECO:0007669"/>
    <property type="project" value="UniProtKB-KW"/>
</dbReference>
<protein>
    <submittedName>
        <fullName evidence="8">GNAT family N-acetyltransferase</fullName>
        <ecNumber evidence="8">2.3.1.-</ecNumber>
    </submittedName>
</protein>
<keyword evidence="4" id="KW-0573">Peptidoglycan synthesis</keyword>
<dbReference type="EC" id="2.3.1.-" evidence="8"/>
<dbReference type="InterPro" id="IPR003447">
    <property type="entry name" value="FEMABX"/>
</dbReference>
<dbReference type="InterPro" id="IPR050644">
    <property type="entry name" value="PG_Glycine_Bridge_Synth"/>
</dbReference>
<dbReference type="InterPro" id="IPR038740">
    <property type="entry name" value="BioF2-like_GNAT_dom"/>
</dbReference>
<dbReference type="Pfam" id="PF13480">
    <property type="entry name" value="Acetyltransf_6"/>
    <property type="match status" value="1"/>
</dbReference>
<evidence type="ECO:0000256" key="1">
    <source>
        <dbReference type="ARBA" id="ARBA00009943"/>
    </source>
</evidence>
<dbReference type="EMBL" id="JAWNGC010000008">
    <property type="protein sequence ID" value="MDY5155391.1"/>
    <property type="molecule type" value="Genomic_DNA"/>
</dbReference>
<proteinExistence type="inferred from homology"/>
<evidence type="ECO:0000259" key="7">
    <source>
        <dbReference type="Pfam" id="PF13480"/>
    </source>
</evidence>
<dbReference type="PANTHER" id="PTHR36174">
    <property type="entry name" value="LIPID II:GLYCINE GLYCYLTRANSFERASE"/>
    <property type="match status" value="1"/>
</dbReference>
<evidence type="ECO:0000256" key="2">
    <source>
        <dbReference type="ARBA" id="ARBA00022679"/>
    </source>
</evidence>
<evidence type="ECO:0000313" key="9">
    <source>
        <dbReference type="Proteomes" id="UP001281731"/>
    </source>
</evidence>
<comment type="similarity">
    <text evidence="1">Belongs to the FemABX family.</text>
</comment>
<dbReference type="RefSeq" id="WP_320756657.1">
    <property type="nucleotide sequence ID" value="NZ_JAWNGC010000008.1"/>
</dbReference>
<feature type="domain" description="BioF2-like acetyltransferase" evidence="7">
    <location>
        <begin position="192"/>
        <end position="326"/>
    </location>
</feature>
<dbReference type="PANTHER" id="PTHR36174:SF1">
    <property type="entry name" value="LIPID II:GLYCINE GLYCYLTRANSFERASE"/>
    <property type="match status" value="1"/>
</dbReference>
<dbReference type="AlphaFoldDB" id="A0AAW9HNC6"/>
<dbReference type="InterPro" id="IPR016181">
    <property type="entry name" value="Acyl_CoA_acyltransferase"/>
</dbReference>
<keyword evidence="2 8" id="KW-0808">Transferase</keyword>
<evidence type="ECO:0000313" key="8">
    <source>
        <dbReference type="EMBL" id="MDY5155391.1"/>
    </source>
</evidence>
<sequence>MPFDSADVGGMRRFCGEVSDVGGSKRDVEKYGDAFGYNDDMHTSEFITVSNAEYETIASTLDVDVPVEQRCIWDAFDAELPGRAPWGRLVWMVDEQPRALISLTHFQGRGFVYLWAKKGPVWIGESPTPEEERIFRTQLVAGIRARDSRIAFVRLHALHEGSDMHELLQSVTYDYTAIVDVANKTGEEIIASFRKRGRKNVRQRMRVEGLRCSDETENASTLFPEIYPIMEETGEHSHFGVNEQAVYEKMLSALGPEYSRLFVAWFNDEPIAWTLAIHTPKSAYLYYGAASAKARELGATDLLDYFAMLTYAQMGVQTVDMMGVDSPRAPQLAGVGGYKRKFVHEDTPVAPAWDVPVRPAFYKALKFALHAKRATSGALRKIAQRARKRNRS</sequence>
<dbReference type="SUPFAM" id="SSF55729">
    <property type="entry name" value="Acyl-CoA N-acyltransferases (Nat)"/>
    <property type="match status" value="1"/>
</dbReference>
<dbReference type="GO" id="GO:0016755">
    <property type="term" value="F:aminoacyltransferase activity"/>
    <property type="evidence" value="ECO:0007669"/>
    <property type="project" value="InterPro"/>
</dbReference>
<organism evidence="8 9">
    <name type="scientific">Actinotignum urinale</name>
    <dbReference type="NCBI Taxonomy" id="190146"/>
    <lineage>
        <taxon>Bacteria</taxon>
        <taxon>Bacillati</taxon>
        <taxon>Actinomycetota</taxon>
        <taxon>Actinomycetes</taxon>
        <taxon>Actinomycetales</taxon>
        <taxon>Actinomycetaceae</taxon>
        <taxon>Actinotignum</taxon>
    </lineage>
</organism>
<dbReference type="PROSITE" id="PS51191">
    <property type="entry name" value="FEMABX"/>
    <property type="match status" value="1"/>
</dbReference>
<dbReference type="Proteomes" id="UP001281731">
    <property type="component" value="Unassembled WGS sequence"/>
</dbReference>
<keyword evidence="3" id="KW-0133">Cell shape</keyword>
<accession>A0AAW9HNC6</accession>
<gene>
    <name evidence="8" type="ORF">R6G80_06620</name>
</gene>
<dbReference type="GO" id="GO:0071555">
    <property type="term" value="P:cell wall organization"/>
    <property type="evidence" value="ECO:0007669"/>
    <property type="project" value="UniProtKB-KW"/>
</dbReference>
<evidence type="ECO:0000256" key="5">
    <source>
        <dbReference type="ARBA" id="ARBA00023315"/>
    </source>
</evidence>
<keyword evidence="6" id="KW-0961">Cell wall biogenesis/degradation</keyword>
<evidence type="ECO:0000256" key="3">
    <source>
        <dbReference type="ARBA" id="ARBA00022960"/>
    </source>
</evidence>
<reference evidence="8" key="1">
    <citation type="submission" date="2023-10" db="EMBL/GenBank/DDBJ databases">
        <title>Whole Genome based description of the genera Actinobaculum and Actinotignum reveals a complex phylogenetic relationship within the species included in the genus Actinotignum.</title>
        <authorList>
            <person name="Jensen C.S."/>
            <person name="Dargis R."/>
            <person name="Kemp M."/>
            <person name="Christensen J.J."/>
        </authorList>
    </citation>
    <scope>NUCLEOTIDE SEQUENCE</scope>
    <source>
        <strain evidence="8">SLA_B511</strain>
    </source>
</reference>
<comment type="caution">
    <text evidence="8">The sequence shown here is derived from an EMBL/GenBank/DDBJ whole genome shotgun (WGS) entry which is preliminary data.</text>
</comment>
<dbReference type="Gene3D" id="3.40.630.30">
    <property type="match status" value="1"/>
</dbReference>
<keyword evidence="5 8" id="KW-0012">Acyltransferase</keyword>